<feature type="transmembrane region" description="Helical" evidence="1">
    <location>
        <begin position="78"/>
        <end position="98"/>
    </location>
</feature>
<dbReference type="RefSeq" id="WP_184769932.1">
    <property type="nucleotide sequence ID" value="NZ_JACHGI010000006.1"/>
</dbReference>
<keyword evidence="1" id="KW-0472">Membrane</keyword>
<accession>A0A8E1WGG9</accession>
<feature type="transmembrane region" description="Helical" evidence="1">
    <location>
        <begin position="12"/>
        <end position="31"/>
    </location>
</feature>
<organism evidence="2 3">
    <name type="scientific">Aminobacter carboxidus</name>
    <dbReference type="NCBI Taxonomy" id="376165"/>
    <lineage>
        <taxon>Bacteria</taxon>
        <taxon>Pseudomonadati</taxon>
        <taxon>Pseudomonadota</taxon>
        <taxon>Alphaproteobacteria</taxon>
        <taxon>Hyphomicrobiales</taxon>
        <taxon>Phyllobacteriaceae</taxon>
        <taxon>Aminobacter</taxon>
    </lineage>
</organism>
<sequence>MIEPKRPRHLAAILGYTALVAGLPIAVLGLMPANEYKAWGGGGIDCDGPGLVLFFGLLGLAIYGAGAVLNGRHFGKPFRLLVAGICVLVCLALIPNFADALREQRLNALATETCG</sequence>
<dbReference type="AlphaFoldDB" id="A0A8E1WGG9"/>
<name>A0A8E1WGG9_9HYPH</name>
<dbReference type="EMBL" id="JACHGI010000006">
    <property type="protein sequence ID" value="MBB6467533.1"/>
    <property type="molecule type" value="Genomic_DNA"/>
</dbReference>
<comment type="caution">
    <text evidence="2">The sequence shown here is derived from an EMBL/GenBank/DDBJ whole genome shotgun (WGS) entry which is preliminary data.</text>
</comment>
<feature type="transmembrane region" description="Helical" evidence="1">
    <location>
        <begin position="51"/>
        <end position="71"/>
    </location>
</feature>
<reference evidence="2 3" key="1">
    <citation type="submission" date="2020-08" db="EMBL/GenBank/DDBJ databases">
        <title>Genomic Encyclopedia of Type Strains, Phase IV (KMG-IV): sequencing the most valuable type-strain genomes for metagenomic binning, comparative biology and taxonomic classification.</title>
        <authorList>
            <person name="Goeker M."/>
        </authorList>
    </citation>
    <scope>NUCLEOTIDE SEQUENCE [LARGE SCALE GENOMIC DNA]</scope>
    <source>
        <strain evidence="2 3">DSM 17454</strain>
    </source>
</reference>
<proteinExistence type="predicted"/>
<evidence type="ECO:0000313" key="2">
    <source>
        <dbReference type="EMBL" id="MBB6467533.1"/>
    </source>
</evidence>
<gene>
    <name evidence="2" type="ORF">HNQ96_003414</name>
</gene>
<evidence type="ECO:0000313" key="3">
    <source>
        <dbReference type="Proteomes" id="UP000532373"/>
    </source>
</evidence>
<dbReference type="Proteomes" id="UP000532373">
    <property type="component" value="Unassembled WGS sequence"/>
</dbReference>
<protein>
    <submittedName>
        <fullName evidence="2">Uncharacterized protein</fullName>
    </submittedName>
</protein>
<keyword evidence="1" id="KW-1133">Transmembrane helix</keyword>
<evidence type="ECO:0000256" key="1">
    <source>
        <dbReference type="SAM" id="Phobius"/>
    </source>
</evidence>
<keyword evidence="1" id="KW-0812">Transmembrane</keyword>